<dbReference type="Pfam" id="PF14792">
    <property type="entry name" value="DNA_pol_B_palm"/>
    <property type="match status" value="1"/>
</dbReference>
<dbReference type="InterPro" id="IPR002054">
    <property type="entry name" value="DNA-dir_DNA_pol_X"/>
</dbReference>
<evidence type="ECO:0000256" key="13">
    <source>
        <dbReference type="PIRNR" id="PIRNR000817"/>
    </source>
</evidence>
<dbReference type="Pfam" id="PF00533">
    <property type="entry name" value="BRCT"/>
    <property type="match status" value="1"/>
</dbReference>
<dbReference type="GO" id="GO:0003887">
    <property type="term" value="F:DNA-directed DNA polymerase activity"/>
    <property type="evidence" value="ECO:0007669"/>
    <property type="project" value="UniProtKB-UniRule"/>
</dbReference>
<dbReference type="PRINTS" id="PR00869">
    <property type="entry name" value="DNAPOLX"/>
</dbReference>
<dbReference type="PANTHER" id="PTHR11276:SF21">
    <property type="entry name" value="DNA NUCLEOTIDYLEXOTRANSFERASE"/>
    <property type="match status" value="1"/>
</dbReference>
<evidence type="ECO:0000256" key="6">
    <source>
        <dbReference type="ARBA" id="ARBA00022695"/>
    </source>
</evidence>
<comment type="catalytic activity">
    <reaction evidence="13">
        <text>DNA(n) + a 2'-deoxyribonucleoside 5'-triphosphate = DNA(n+1) + diphosphate</text>
        <dbReference type="Rhea" id="RHEA:22508"/>
        <dbReference type="Rhea" id="RHEA-COMP:17339"/>
        <dbReference type="Rhea" id="RHEA-COMP:17340"/>
        <dbReference type="ChEBI" id="CHEBI:33019"/>
        <dbReference type="ChEBI" id="CHEBI:61560"/>
        <dbReference type="ChEBI" id="CHEBI:173112"/>
        <dbReference type="EC" id="2.7.7.7"/>
    </reaction>
</comment>
<evidence type="ECO:0000256" key="7">
    <source>
        <dbReference type="ARBA" id="ARBA00022723"/>
    </source>
</evidence>
<dbReference type="PANTHER" id="PTHR11276">
    <property type="entry name" value="DNA POLYMERASE TYPE-X FAMILY MEMBER"/>
    <property type="match status" value="1"/>
</dbReference>
<name>A0A401RY83_CHIPU</name>
<dbReference type="InterPro" id="IPR043519">
    <property type="entry name" value="NT_sf"/>
</dbReference>
<dbReference type="OrthoDB" id="205514at2759"/>
<dbReference type="PIRSF" id="PIRSF000817">
    <property type="entry name" value="DNA_NT"/>
    <property type="match status" value="1"/>
</dbReference>
<comment type="cofactor">
    <cofactor evidence="1 13 14">
        <name>Mg(2+)</name>
        <dbReference type="ChEBI" id="CHEBI:18420"/>
    </cofactor>
</comment>
<dbReference type="GO" id="GO:0003677">
    <property type="term" value="F:DNA binding"/>
    <property type="evidence" value="ECO:0007669"/>
    <property type="project" value="UniProtKB-UniRule"/>
</dbReference>
<dbReference type="InterPro" id="IPR001726">
    <property type="entry name" value="TdT/Mu"/>
</dbReference>
<evidence type="ECO:0000256" key="1">
    <source>
        <dbReference type="ARBA" id="ARBA00001946"/>
    </source>
</evidence>
<evidence type="ECO:0000256" key="11">
    <source>
        <dbReference type="ARBA" id="ARBA00054461"/>
    </source>
</evidence>
<protein>
    <recommendedName>
        <fullName evidence="12 13">DNA-directed DNA/RNA polymerase mu</fullName>
        <ecNumber evidence="13">2.7.7.7</ecNumber>
    </recommendedName>
</protein>
<feature type="binding site" evidence="14">
    <location>
        <position position="392"/>
    </location>
    <ligand>
        <name>Mg(2+)</name>
        <dbReference type="ChEBI" id="CHEBI:18420"/>
    </ligand>
</feature>
<evidence type="ECO:0000256" key="9">
    <source>
        <dbReference type="ARBA" id="ARBA00023172"/>
    </source>
</evidence>
<dbReference type="InterPro" id="IPR028207">
    <property type="entry name" value="DNA_pol_B_palm_palm"/>
</dbReference>
<evidence type="ECO:0000256" key="12">
    <source>
        <dbReference type="ARBA" id="ARBA00071509"/>
    </source>
</evidence>
<evidence type="ECO:0000259" key="15">
    <source>
        <dbReference type="PROSITE" id="PS50172"/>
    </source>
</evidence>
<dbReference type="Gene3D" id="1.10.150.110">
    <property type="entry name" value="DNA polymerase beta, N-terminal domain-like"/>
    <property type="match status" value="1"/>
</dbReference>
<dbReference type="Pfam" id="PF14716">
    <property type="entry name" value="HHH_8"/>
    <property type="match status" value="1"/>
</dbReference>
<dbReference type="PRINTS" id="PR00871">
    <property type="entry name" value="DNAPOLXTDT"/>
</dbReference>
<keyword evidence="9" id="KW-0233">DNA recombination</keyword>
<sequence length="586" mass="65917">MCFCWSLACAGVHSHWLHSRLLRKEDPGRLRPSAALVPVQAACACACTRTGEASCLAAWLTMALLPRKKRRKDPALPGASDSRDGDGPVGVAKFSEVGIFLVERKMGSSRRNFLTQLAQKKGFRVEEQMSESVTHVVSENNSGDEVFELLAKQSGICRAALIDITWFTESMAAGKPLEIENRHRLQVNRTADRSATDIPVSQYACQRRTTLNNRNNLFTNALKILAENAEFCENEGRNLAFARASSILKSLPYRVTKMDDLQGIPSLGEHSKKVIKEILEDGNCGEVEKLIQNERYQTLKRFTSIFGVGVKTADKWYREGLRTLHELKASKIKLTKEQEAGLLYYEDLIVPVTMAEADSIRKIVEEAVHRFLPAAVVKLTGGFRRGKESGHDVDLLITHQDEGKEQGLLHQVINWMAVQGMILYDDITDNRDQKWKTKEPELFDHFAKCYLIFKLQKDMVNVVDLNTSGDHDSLAVNEAKEMGLGGQAGTCEHAGCASVKDKDWKAIRVDLVVAPFSQYAYALLGWTGSRLFERDLRRYAKHFKHMSLSSHSLFDNEQKRFLMAATEEEIFAHLGLDYIPPQERNA</sequence>
<accession>A0A401RY83</accession>
<dbReference type="EMBL" id="BEZZ01000022">
    <property type="protein sequence ID" value="GCC23048.1"/>
    <property type="molecule type" value="Genomic_DNA"/>
</dbReference>
<dbReference type="InterPro" id="IPR027421">
    <property type="entry name" value="DNA_pol_lamdba_lyase_dom_sf"/>
</dbReference>
<dbReference type="FunFam" id="1.10.150.110:FF:000003">
    <property type="entry name" value="DNA polymerase mu"/>
    <property type="match status" value="1"/>
</dbReference>
<keyword evidence="8 13" id="KW-0460">Magnesium</keyword>
<dbReference type="CDD" id="cd00141">
    <property type="entry name" value="NT_POLXc"/>
    <property type="match status" value="1"/>
</dbReference>
<evidence type="ECO:0000256" key="8">
    <source>
        <dbReference type="ARBA" id="ARBA00022842"/>
    </source>
</evidence>
<dbReference type="FunFam" id="3.30.210.10:FF:000004">
    <property type="entry name" value="DNA-directed DNA/RNA polymerase mu"/>
    <property type="match status" value="1"/>
</dbReference>
<dbReference type="InterPro" id="IPR027249">
    <property type="entry name" value="DNA/RNApol_mu"/>
</dbReference>
<dbReference type="EC" id="2.7.7.7" evidence="13"/>
<keyword evidence="7 13" id="KW-0479">Metal-binding</keyword>
<dbReference type="SUPFAM" id="SSF52113">
    <property type="entry name" value="BRCT domain"/>
    <property type="match status" value="1"/>
</dbReference>
<dbReference type="SMART" id="SM00483">
    <property type="entry name" value="POLXc"/>
    <property type="match status" value="1"/>
</dbReference>
<dbReference type="PIRSF" id="PIRSF501176">
    <property type="entry name" value="DNApol_mu"/>
    <property type="match status" value="1"/>
</dbReference>
<keyword evidence="4" id="KW-0597">Phosphoprotein</keyword>
<dbReference type="InterPro" id="IPR022312">
    <property type="entry name" value="DNA_pol_X"/>
</dbReference>
<dbReference type="GO" id="GO:0005634">
    <property type="term" value="C:nucleus"/>
    <property type="evidence" value="ECO:0007669"/>
    <property type="project" value="UniProtKB-SubCell"/>
</dbReference>
<proteinExistence type="inferred from homology"/>
<dbReference type="GO" id="GO:0006310">
    <property type="term" value="P:DNA recombination"/>
    <property type="evidence" value="ECO:0007669"/>
    <property type="project" value="UniProtKB-KW"/>
</dbReference>
<dbReference type="SUPFAM" id="SSF81301">
    <property type="entry name" value="Nucleotidyltransferase"/>
    <property type="match status" value="1"/>
</dbReference>
<feature type="binding site" evidence="14">
    <location>
        <position position="394"/>
    </location>
    <ligand>
        <name>Mg(2+)</name>
        <dbReference type="ChEBI" id="CHEBI:18420"/>
    </ligand>
</feature>
<dbReference type="SMART" id="SM00292">
    <property type="entry name" value="BRCT"/>
    <property type="match status" value="1"/>
</dbReference>
<dbReference type="FunFam" id="1.10.150.20:FF:000010">
    <property type="entry name" value="DNA polymerase lambda"/>
    <property type="match status" value="1"/>
</dbReference>
<dbReference type="AlphaFoldDB" id="A0A401RY83"/>
<keyword evidence="17" id="KW-1185">Reference proteome</keyword>
<dbReference type="SMR" id="A0A401RY83"/>
<dbReference type="GO" id="GO:0003912">
    <property type="term" value="F:DNA nucleotidylexotransferase activity"/>
    <property type="evidence" value="ECO:0007669"/>
    <property type="project" value="TreeGrafter"/>
</dbReference>
<dbReference type="SUPFAM" id="SSF81585">
    <property type="entry name" value="PsbU/PolX domain-like"/>
    <property type="match status" value="1"/>
</dbReference>
<evidence type="ECO:0000313" key="17">
    <source>
        <dbReference type="Proteomes" id="UP000287033"/>
    </source>
</evidence>
<dbReference type="Gene3D" id="1.10.150.20">
    <property type="entry name" value="5' to 3' exonuclease, C-terminal subdomain"/>
    <property type="match status" value="1"/>
</dbReference>
<keyword evidence="5 13" id="KW-0808">Transferase</keyword>
<dbReference type="InterPro" id="IPR018944">
    <property type="entry name" value="DNA_pol_lambd_fingers_domain"/>
</dbReference>
<comment type="subcellular location">
    <subcellularLocation>
        <location evidence="2 13">Nucleus</location>
    </subcellularLocation>
</comment>
<dbReference type="Gene3D" id="3.30.460.10">
    <property type="entry name" value="Beta Polymerase, domain 2"/>
    <property type="match status" value="1"/>
</dbReference>
<dbReference type="InterPro" id="IPR036420">
    <property type="entry name" value="BRCT_dom_sf"/>
</dbReference>
<dbReference type="InterPro" id="IPR001357">
    <property type="entry name" value="BRCT_dom"/>
</dbReference>
<dbReference type="InterPro" id="IPR029398">
    <property type="entry name" value="PolB_thumb"/>
</dbReference>
<dbReference type="InterPro" id="IPR010996">
    <property type="entry name" value="HHH_MUS81"/>
</dbReference>
<keyword evidence="6 13" id="KW-0548">Nucleotidyltransferase</keyword>
<dbReference type="GO" id="GO:0046872">
    <property type="term" value="F:metal ion binding"/>
    <property type="evidence" value="ECO:0007669"/>
    <property type="project" value="UniProtKB-UniRule"/>
</dbReference>
<organism evidence="16 17">
    <name type="scientific">Chiloscyllium punctatum</name>
    <name type="common">Brownbanded bambooshark</name>
    <name type="synonym">Hemiscyllium punctatum</name>
    <dbReference type="NCBI Taxonomy" id="137246"/>
    <lineage>
        <taxon>Eukaryota</taxon>
        <taxon>Metazoa</taxon>
        <taxon>Chordata</taxon>
        <taxon>Craniata</taxon>
        <taxon>Vertebrata</taxon>
        <taxon>Chondrichthyes</taxon>
        <taxon>Elasmobranchii</taxon>
        <taxon>Galeomorphii</taxon>
        <taxon>Galeoidea</taxon>
        <taxon>Orectolobiformes</taxon>
        <taxon>Hemiscylliidae</taxon>
        <taxon>Chiloscyllium</taxon>
    </lineage>
</organism>
<dbReference type="SUPFAM" id="SSF47802">
    <property type="entry name" value="DNA polymerase beta, N-terminal domain-like"/>
    <property type="match status" value="1"/>
</dbReference>
<keyword evidence="10 13" id="KW-0539">Nucleus</keyword>
<dbReference type="Gene3D" id="3.40.50.10190">
    <property type="entry name" value="BRCT domain"/>
    <property type="match status" value="1"/>
</dbReference>
<comment type="similarity">
    <text evidence="3 13">Belongs to the DNA polymerase type-X family.</text>
</comment>
<evidence type="ECO:0000256" key="10">
    <source>
        <dbReference type="ARBA" id="ARBA00023242"/>
    </source>
</evidence>
<feature type="domain" description="BRCT" evidence="15">
    <location>
        <begin position="94"/>
        <end position="184"/>
    </location>
</feature>
<dbReference type="Gene3D" id="3.30.210.10">
    <property type="entry name" value="DNA polymerase, thumb domain"/>
    <property type="match status" value="1"/>
</dbReference>
<dbReference type="Proteomes" id="UP000287033">
    <property type="component" value="Unassembled WGS sequence"/>
</dbReference>
<evidence type="ECO:0000256" key="3">
    <source>
        <dbReference type="ARBA" id="ARBA00008323"/>
    </source>
</evidence>
<evidence type="ECO:0000256" key="4">
    <source>
        <dbReference type="ARBA" id="ARBA00022553"/>
    </source>
</evidence>
<feature type="binding site" evidence="14">
    <location>
        <position position="510"/>
    </location>
    <ligand>
        <name>Mg(2+)</name>
        <dbReference type="ChEBI" id="CHEBI:18420"/>
    </ligand>
</feature>
<evidence type="ECO:0000256" key="2">
    <source>
        <dbReference type="ARBA" id="ARBA00004123"/>
    </source>
</evidence>
<dbReference type="Pfam" id="PF10391">
    <property type="entry name" value="DNA_pol_lambd_f"/>
    <property type="match status" value="1"/>
</dbReference>
<dbReference type="OMA" id="THICTES"/>
<dbReference type="FunFam" id="3.40.50.10190:FF:000035">
    <property type="entry name" value="DNA-directed DNA/RNA polymerase mu"/>
    <property type="match status" value="1"/>
</dbReference>
<dbReference type="PROSITE" id="PS50172">
    <property type="entry name" value="BRCT"/>
    <property type="match status" value="1"/>
</dbReference>
<evidence type="ECO:0000256" key="5">
    <source>
        <dbReference type="ARBA" id="ARBA00022679"/>
    </source>
</evidence>
<dbReference type="InterPro" id="IPR037160">
    <property type="entry name" value="DNA_Pol_thumb_sf"/>
</dbReference>
<comment type="caution">
    <text evidence="16">The sequence shown here is derived from an EMBL/GenBank/DDBJ whole genome shotgun (WGS) entry which is preliminary data.</text>
</comment>
<reference evidence="16 17" key="1">
    <citation type="journal article" date="2018" name="Nat. Ecol. Evol.">
        <title>Shark genomes provide insights into elasmobranch evolution and the origin of vertebrates.</title>
        <authorList>
            <person name="Hara Y"/>
            <person name="Yamaguchi K"/>
            <person name="Onimaru K"/>
            <person name="Kadota M"/>
            <person name="Koyanagi M"/>
            <person name="Keeley SD"/>
            <person name="Tatsumi K"/>
            <person name="Tanaka K"/>
            <person name="Motone F"/>
            <person name="Kageyama Y"/>
            <person name="Nozu R"/>
            <person name="Adachi N"/>
            <person name="Nishimura O"/>
            <person name="Nakagawa R"/>
            <person name="Tanegashima C"/>
            <person name="Kiyatake I"/>
            <person name="Matsumoto R"/>
            <person name="Murakumo K"/>
            <person name="Nishida K"/>
            <person name="Terakita A"/>
            <person name="Kuratani S"/>
            <person name="Sato K"/>
            <person name="Hyodo S Kuraku.S."/>
        </authorList>
    </citation>
    <scope>NUCLEOTIDE SEQUENCE [LARGE SCALE GENOMIC DNA]</scope>
</reference>
<gene>
    <name evidence="16" type="ORF">chiPu_0001440</name>
</gene>
<dbReference type="Pfam" id="PF14791">
    <property type="entry name" value="DNA_pol_B_thumb"/>
    <property type="match status" value="1"/>
</dbReference>
<evidence type="ECO:0000313" key="16">
    <source>
        <dbReference type="EMBL" id="GCC23048.1"/>
    </source>
</evidence>
<dbReference type="STRING" id="137246.A0A401RY83"/>
<dbReference type="GO" id="GO:0006303">
    <property type="term" value="P:double-strand break repair via nonhomologous end joining"/>
    <property type="evidence" value="ECO:0007669"/>
    <property type="project" value="TreeGrafter"/>
</dbReference>
<comment type="function">
    <text evidence="11">Gap-filling polymerase involved in repair of DNA double-strand breaks by non-homologous end joining (NHEJ). Participates in immunoglobulin (Ig) light chain gene rearrangement in V(D)J recombination.</text>
</comment>
<evidence type="ECO:0000256" key="14">
    <source>
        <dbReference type="PIRSR" id="PIRSR000817-1"/>
    </source>
</evidence>